<dbReference type="InterPro" id="IPR033756">
    <property type="entry name" value="YlxH/NBP35"/>
</dbReference>
<name>A0A897MLF7_9EURY</name>
<feature type="domain" description="MIP18 family-like" evidence="9">
    <location>
        <begin position="5"/>
        <end position="67"/>
    </location>
</feature>
<keyword evidence="11" id="KW-1185">Reference proteome</keyword>
<dbReference type="InterPro" id="IPR027417">
    <property type="entry name" value="P-loop_NTPase"/>
</dbReference>
<feature type="binding site" evidence="8">
    <location>
        <begin position="100"/>
        <end position="107"/>
    </location>
    <ligand>
        <name>ATP</name>
        <dbReference type="ChEBI" id="CHEBI:30616"/>
    </ligand>
</feature>
<dbReference type="FunFam" id="3.40.50.300:FF:001119">
    <property type="entry name" value="Iron-sulfur cluster carrier protein"/>
    <property type="match status" value="1"/>
</dbReference>
<dbReference type="PANTHER" id="PTHR42961">
    <property type="entry name" value="IRON-SULFUR PROTEIN NUBPL"/>
    <property type="match status" value="1"/>
</dbReference>
<comment type="function">
    <text evidence="6 8">Binds and transfers iron-sulfur (Fe-S) clusters to target apoproteins. Can hydrolyze ATP.</text>
</comment>
<keyword evidence="8" id="KW-0378">Hydrolase</keyword>
<reference evidence="10" key="1">
    <citation type="submission" date="2020-11" db="EMBL/GenBank/DDBJ databases">
        <title>Carbohydrate-dependent, anaerobic sulfur respiration: A novel catabolism in halophilic archaea.</title>
        <authorList>
            <person name="Sorokin D.Y."/>
            <person name="Messina E."/>
            <person name="Smedile F."/>
            <person name="La Cono V."/>
            <person name="Hallsworth J.E."/>
            <person name="Yakimov M.M."/>
        </authorList>
    </citation>
    <scope>NUCLEOTIDE SEQUENCE</scope>
    <source>
        <strain evidence="10">AArc-S</strain>
    </source>
</reference>
<dbReference type="GO" id="GO:0046872">
    <property type="term" value="F:metal ion binding"/>
    <property type="evidence" value="ECO:0007669"/>
    <property type="project" value="UniProtKB-KW"/>
</dbReference>
<evidence type="ECO:0000256" key="2">
    <source>
        <dbReference type="ARBA" id="ARBA00022741"/>
    </source>
</evidence>
<protein>
    <recommendedName>
        <fullName evidence="7 8">Iron-sulfur cluster carrier protein</fullName>
    </recommendedName>
</protein>
<dbReference type="GO" id="GO:0140663">
    <property type="term" value="F:ATP-dependent FeS chaperone activity"/>
    <property type="evidence" value="ECO:0007669"/>
    <property type="project" value="InterPro"/>
</dbReference>
<dbReference type="Pfam" id="PF01883">
    <property type="entry name" value="FeS_assembly_P"/>
    <property type="match status" value="1"/>
</dbReference>
<dbReference type="InterPro" id="IPR034904">
    <property type="entry name" value="FSCA_dom_sf"/>
</dbReference>
<evidence type="ECO:0000313" key="10">
    <source>
        <dbReference type="EMBL" id="QSG01434.1"/>
    </source>
</evidence>
<proteinExistence type="inferred from homology"/>
<evidence type="ECO:0000256" key="8">
    <source>
        <dbReference type="HAMAP-Rule" id="MF_02040"/>
    </source>
</evidence>
<dbReference type="GO" id="GO:0005524">
    <property type="term" value="F:ATP binding"/>
    <property type="evidence" value="ECO:0007669"/>
    <property type="project" value="UniProtKB-UniRule"/>
</dbReference>
<dbReference type="GO" id="GO:0051539">
    <property type="term" value="F:4 iron, 4 sulfur cluster binding"/>
    <property type="evidence" value="ECO:0007669"/>
    <property type="project" value="TreeGrafter"/>
</dbReference>
<dbReference type="CDD" id="cd02037">
    <property type="entry name" value="Mrp_NBP35"/>
    <property type="match status" value="1"/>
</dbReference>
<dbReference type="GO" id="GO:0016887">
    <property type="term" value="F:ATP hydrolysis activity"/>
    <property type="evidence" value="ECO:0007669"/>
    <property type="project" value="UniProtKB-UniRule"/>
</dbReference>
<evidence type="ECO:0000256" key="5">
    <source>
        <dbReference type="ARBA" id="ARBA00023014"/>
    </source>
</evidence>
<dbReference type="EMBL" id="CP064786">
    <property type="protein sequence ID" value="QSG01434.1"/>
    <property type="molecule type" value="Genomic_DNA"/>
</dbReference>
<gene>
    <name evidence="10" type="primary">mrp</name>
    <name evidence="10" type="ORF">AArcS_0194</name>
</gene>
<keyword evidence="5 8" id="KW-0411">Iron-sulfur</keyword>
<dbReference type="Gene3D" id="3.30.300.130">
    <property type="entry name" value="Fe-S cluster assembly (FSCA)"/>
    <property type="match status" value="1"/>
</dbReference>
<evidence type="ECO:0000256" key="4">
    <source>
        <dbReference type="ARBA" id="ARBA00023004"/>
    </source>
</evidence>
<dbReference type="Proteomes" id="UP000663586">
    <property type="component" value="Chromosome"/>
</dbReference>
<keyword evidence="1 8" id="KW-0479">Metal-binding</keyword>
<evidence type="ECO:0000256" key="1">
    <source>
        <dbReference type="ARBA" id="ARBA00022723"/>
    </source>
</evidence>
<evidence type="ECO:0000256" key="7">
    <source>
        <dbReference type="ARBA" id="ARBA00074706"/>
    </source>
</evidence>
<comment type="subunit">
    <text evidence="8">Homodimer.</text>
</comment>
<keyword evidence="2 8" id="KW-0547">Nucleotide-binding</keyword>
<accession>A0A897MLF7</accession>
<keyword evidence="3 8" id="KW-0067">ATP-binding</keyword>
<dbReference type="GO" id="GO:0016226">
    <property type="term" value="P:iron-sulfur cluster assembly"/>
    <property type="evidence" value="ECO:0007669"/>
    <property type="project" value="InterPro"/>
</dbReference>
<comment type="similarity">
    <text evidence="8">Belongs to the Mrp/NBP35 ATP-binding proteins family.</text>
</comment>
<dbReference type="SUPFAM" id="SSF117916">
    <property type="entry name" value="Fe-S cluster assembly (FSCA) domain-like"/>
    <property type="match status" value="1"/>
</dbReference>
<dbReference type="Gene3D" id="3.40.50.300">
    <property type="entry name" value="P-loop containing nucleotide triphosphate hydrolases"/>
    <property type="match status" value="1"/>
</dbReference>
<dbReference type="InterPro" id="IPR044304">
    <property type="entry name" value="NUBPL-like"/>
</dbReference>
<keyword evidence="4 8" id="KW-0408">Iron</keyword>
<evidence type="ECO:0000313" key="11">
    <source>
        <dbReference type="Proteomes" id="UP000663586"/>
    </source>
</evidence>
<dbReference type="InterPro" id="IPR002744">
    <property type="entry name" value="MIP18-like"/>
</dbReference>
<dbReference type="InterPro" id="IPR019591">
    <property type="entry name" value="Mrp/NBP35_ATP-bd"/>
</dbReference>
<evidence type="ECO:0000259" key="9">
    <source>
        <dbReference type="Pfam" id="PF01883"/>
    </source>
</evidence>
<dbReference type="Pfam" id="PF10609">
    <property type="entry name" value="ParA"/>
    <property type="match status" value="1"/>
</dbReference>
<sequence length="361" mass="38426">MTSERELLDRLGTVTDPQLDDDIVSLGLINEVTVDDGTAYVSLALNTPYAPGEMELGERIRDAIAELGLEPQLQADVDESVGFDTEVYPDIKNVIAVASGKGGVGKTTVATNLAAGLNDLGARVGILDADIHGPNVPRILNVEDEPSLTDDQRLIPPSSDGISVISMRFLTENEDDPAVLRGPMVNNVLMQFVEDVEWGRLDYLIVDLPPGTGDASLNLLQSVPVTGAVIVTTPQQMAVDDARKGLELFAQHDTEVLGVVENMSAFQCPNCDDTHEVFGRDGADGIVEDYGVDLLGRLPVHPDLGAEGTGRPAVTDTESAVAKPLTELVETVADRVGEVNRATVGDHRAEPDDADWLDDGA</sequence>
<dbReference type="PROSITE" id="PS01215">
    <property type="entry name" value="MRP"/>
    <property type="match status" value="1"/>
</dbReference>
<evidence type="ECO:0000256" key="3">
    <source>
        <dbReference type="ARBA" id="ARBA00022840"/>
    </source>
</evidence>
<dbReference type="SUPFAM" id="SSF52540">
    <property type="entry name" value="P-loop containing nucleoside triphosphate hydrolases"/>
    <property type="match status" value="1"/>
</dbReference>
<dbReference type="InterPro" id="IPR000808">
    <property type="entry name" value="Mrp-like_CS"/>
</dbReference>
<dbReference type="KEGG" id="hara:AArcS_0194"/>
<dbReference type="AlphaFoldDB" id="A0A897MLF7"/>
<evidence type="ECO:0000256" key="6">
    <source>
        <dbReference type="ARBA" id="ARBA00058094"/>
    </source>
</evidence>
<dbReference type="RefSeq" id="WP_238478563.1">
    <property type="nucleotide sequence ID" value="NZ_CP064786.1"/>
</dbReference>
<organism evidence="10 11">
    <name type="scientific">Natranaeroarchaeum sulfidigenes</name>
    <dbReference type="NCBI Taxonomy" id="2784880"/>
    <lineage>
        <taxon>Archaea</taxon>
        <taxon>Methanobacteriati</taxon>
        <taxon>Methanobacteriota</taxon>
        <taxon>Stenosarchaea group</taxon>
        <taxon>Halobacteria</taxon>
        <taxon>Halobacteriales</taxon>
        <taxon>Natronoarchaeaceae</taxon>
        <taxon>Natranaeroarchaeum</taxon>
    </lineage>
</organism>
<dbReference type="GeneID" id="70683583"/>
<dbReference type="HAMAP" id="MF_02040">
    <property type="entry name" value="Mrp_NBP35"/>
    <property type="match status" value="1"/>
</dbReference>
<dbReference type="PANTHER" id="PTHR42961:SF2">
    <property type="entry name" value="IRON-SULFUR PROTEIN NUBPL"/>
    <property type="match status" value="1"/>
</dbReference>